<accession>A0ABP9C262</accession>
<feature type="transmembrane region" description="Helical" evidence="1">
    <location>
        <begin position="124"/>
        <end position="144"/>
    </location>
</feature>
<evidence type="ECO:0000313" key="2">
    <source>
        <dbReference type="EMBL" id="GAA4803891.1"/>
    </source>
</evidence>
<protein>
    <recommendedName>
        <fullName evidence="4">DUF4386 domain-containing protein</fullName>
    </recommendedName>
</protein>
<feature type="transmembrane region" description="Helical" evidence="1">
    <location>
        <begin position="51"/>
        <end position="69"/>
    </location>
</feature>
<dbReference type="RefSeq" id="WP_345421118.1">
    <property type="nucleotide sequence ID" value="NZ_BAABHO010000046.1"/>
</dbReference>
<feature type="transmembrane region" description="Helical" evidence="1">
    <location>
        <begin position="188"/>
        <end position="207"/>
    </location>
</feature>
<keyword evidence="3" id="KW-1185">Reference proteome</keyword>
<keyword evidence="1" id="KW-1133">Transmembrane helix</keyword>
<feature type="transmembrane region" description="Helical" evidence="1">
    <location>
        <begin position="81"/>
        <end position="100"/>
    </location>
</feature>
<sequence>MRSSTVLLAATVVAALLYVAGAGALGAPPDATASGDEVVAWFAAHGSGVRASVWCLTLLVPAAGTQVALIRHRLPAPYRDVFLAGGLTFLAETAVMGWLWCALSSHPGSLEPGTARALLDVASFWGPVLTGSTTLMLGAVVAAAVRGAVALPRWLTVLGAVALVEQAIETVTVFGRTGFTAPGGPMNLYLGAVLTLAWFVALGVVLARRGERVGAPVAEPAPAR</sequence>
<dbReference type="EMBL" id="BAABHO010000046">
    <property type="protein sequence ID" value="GAA4803891.1"/>
    <property type="molecule type" value="Genomic_DNA"/>
</dbReference>
<keyword evidence="1" id="KW-0812">Transmembrane</keyword>
<evidence type="ECO:0000256" key="1">
    <source>
        <dbReference type="SAM" id="Phobius"/>
    </source>
</evidence>
<gene>
    <name evidence="2" type="ORF">GCM10023200_46510</name>
</gene>
<comment type="caution">
    <text evidence="2">The sequence shown here is derived from an EMBL/GenBank/DDBJ whole genome shotgun (WGS) entry which is preliminary data.</text>
</comment>
<organism evidence="2 3">
    <name type="scientific">Actinomycetospora chlora</name>
    <dbReference type="NCBI Taxonomy" id="663608"/>
    <lineage>
        <taxon>Bacteria</taxon>
        <taxon>Bacillati</taxon>
        <taxon>Actinomycetota</taxon>
        <taxon>Actinomycetes</taxon>
        <taxon>Pseudonocardiales</taxon>
        <taxon>Pseudonocardiaceae</taxon>
        <taxon>Actinomycetospora</taxon>
    </lineage>
</organism>
<feature type="transmembrane region" description="Helical" evidence="1">
    <location>
        <begin position="151"/>
        <end position="168"/>
    </location>
</feature>
<keyword evidence="1" id="KW-0472">Membrane</keyword>
<name>A0ABP9C262_9PSEU</name>
<evidence type="ECO:0000313" key="3">
    <source>
        <dbReference type="Proteomes" id="UP001500928"/>
    </source>
</evidence>
<dbReference type="Proteomes" id="UP001500928">
    <property type="component" value="Unassembled WGS sequence"/>
</dbReference>
<reference evidence="3" key="1">
    <citation type="journal article" date="2019" name="Int. J. Syst. Evol. Microbiol.">
        <title>The Global Catalogue of Microorganisms (GCM) 10K type strain sequencing project: providing services to taxonomists for standard genome sequencing and annotation.</title>
        <authorList>
            <consortium name="The Broad Institute Genomics Platform"/>
            <consortium name="The Broad Institute Genome Sequencing Center for Infectious Disease"/>
            <person name="Wu L."/>
            <person name="Ma J."/>
        </authorList>
    </citation>
    <scope>NUCLEOTIDE SEQUENCE [LARGE SCALE GENOMIC DNA]</scope>
    <source>
        <strain evidence="3">JCM 17979</strain>
    </source>
</reference>
<proteinExistence type="predicted"/>
<evidence type="ECO:0008006" key="4">
    <source>
        <dbReference type="Google" id="ProtNLM"/>
    </source>
</evidence>